<feature type="compositionally biased region" description="Polar residues" evidence="1">
    <location>
        <begin position="1343"/>
        <end position="1355"/>
    </location>
</feature>
<proteinExistence type="predicted"/>
<feature type="compositionally biased region" description="Polar residues" evidence="1">
    <location>
        <begin position="198"/>
        <end position="222"/>
    </location>
</feature>
<dbReference type="EMBL" id="JAIFRP010000031">
    <property type="protein sequence ID" value="KAK2582253.1"/>
    <property type="molecule type" value="Genomic_DNA"/>
</dbReference>
<feature type="region of interest" description="Disordered" evidence="1">
    <location>
        <begin position="1494"/>
        <end position="1547"/>
    </location>
</feature>
<feature type="region of interest" description="Disordered" evidence="1">
    <location>
        <begin position="1401"/>
        <end position="1453"/>
    </location>
</feature>
<feature type="compositionally biased region" description="Basic and acidic residues" evidence="1">
    <location>
        <begin position="1633"/>
        <end position="1643"/>
    </location>
</feature>
<gene>
    <name evidence="2" type="ORF">KPH14_004599</name>
</gene>
<name>A0AAD9RMB7_9HYME</name>
<feature type="compositionally biased region" description="Basic and acidic residues" evidence="1">
    <location>
        <begin position="184"/>
        <end position="197"/>
    </location>
</feature>
<evidence type="ECO:0000313" key="3">
    <source>
        <dbReference type="Proteomes" id="UP001258017"/>
    </source>
</evidence>
<feature type="region of interest" description="Disordered" evidence="1">
    <location>
        <begin position="1184"/>
        <end position="1214"/>
    </location>
</feature>
<keyword evidence="3" id="KW-1185">Reference proteome</keyword>
<comment type="caution">
    <text evidence="2">The sequence shown here is derived from an EMBL/GenBank/DDBJ whole genome shotgun (WGS) entry which is preliminary data.</text>
</comment>
<accession>A0AAD9RMB7</accession>
<feature type="region of interest" description="Disordered" evidence="1">
    <location>
        <begin position="877"/>
        <end position="903"/>
    </location>
</feature>
<feature type="compositionally biased region" description="Low complexity" evidence="1">
    <location>
        <begin position="420"/>
        <end position="434"/>
    </location>
</feature>
<organism evidence="2 3">
    <name type="scientific">Odynerus spinipes</name>
    <dbReference type="NCBI Taxonomy" id="1348599"/>
    <lineage>
        <taxon>Eukaryota</taxon>
        <taxon>Metazoa</taxon>
        <taxon>Ecdysozoa</taxon>
        <taxon>Arthropoda</taxon>
        <taxon>Hexapoda</taxon>
        <taxon>Insecta</taxon>
        <taxon>Pterygota</taxon>
        <taxon>Neoptera</taxon>
        <taxon>Endopterygota</taxon>
        <taxon>Hymenoptera</taxon>
        <taxon>Apocrita</taxon>
        <taxon>Aculeata</taxon>
        <taxon>Vespoidea</taxon>
        <taxon>Vespidae</taxon>
        <taxon>Eumeninae</taxon>
        <taxon>Odynerus</taxon>
    </lineage>
</organism>
<evidence type="ECO:0000313" key="2">
    <source>
        <dbReference type="EMBL" id="KAK2582253.1"/>
    </source>
</evidence>
<sequence length="1833" mass="206579">MRWQLGGDLEPVKIICETDWRQCPRAILKYIWTEVVTDVVDCLITEETVWRIIAVLIVCIILLRTIYVKRKCANKAAPVKDTLNRVGCKVEDLELKINILTYKLQYGTWPLPHQIRNPALRKQLRNLRLTLSTSSDRNTWIKRMLLSSTTDGSHLTPPTFDSTSVQRMTELFDTKTGYVSSDIHRDITPTDYSDMKTSKTSSAESIKQNSLESNNQRGLSKSENLGTLHRIGTRLSLLPRQDSVVECSEKRKAQNHKRSKFSTSQSRLTPCDRYTESLHECKRFLRELKDGNKKLELDCSSSSAISNVSSVMKETYTDDKVISIPYNAPEAVRSIELEFITSNEQNRIISGDVTFCLLKSSLHAQTTDAKNASGRCELVGGVEKMQVKVEREEKNLKAIMDREIVYDASNDVPETYGITSSSNSNNNNNNNNNNGLVPSLNLNVHDDLPRNFPIDSLTNIVLPQSDNVIQMSRETLYQIKRKLESLDNVLRAYGMLNSRTRSIEESKENGADVRAIYRNVIDTLDTIKVEIENINEIRKNKVSFDFNVKEYSDKMLQTTSSDCDLFGSSSSKSDKSSTISIRSYSKVIVPPIEDSLATIAQRNHQRAAEESTKIDAAFTQSRCSLDLILDHEPVLLDDSKKQETRTYVKTLSDFSTRKIILSRRKIEELSEFPAPMETDEDPSTASTTSSQLEVSKDSDLENKSTAMLLREALQCKKELLSRVKLQKFYSNIELGQSNENYMDNFKNDNAVCPDADRTFPSKLLDIIAEEQSTSSCTDKTSRTYIFLQMKQPTGELSDRSVSSLNMEFNDGKQENIKKRNENFEFGVKKLSKQAIPVVSSQYFSFEDFTIDSITDNRLRDFREVRNIILEEIPSDDEQASFDQTESITNATSSSRGKRRHKEIARCEDDDTDDNRKKLCHRDNVEKPSTSYARLRKARSVQEPCHKRGNNVRIYSDSVSKIRNLNELLQENVSSFTDSVEFFTELHGNMIIKDEQTLGESDDFLWDPTTESSSGGSTKHRFIIDNGSMTNFLSSTDSNVEMIKYPCIVENDNKTPWSQDLSLKRRPGTFSFAHLEMNTLFADDSDLFIRNPYFLAETTLSESTCKESIEVNLIPISVSSAIIDSRDSSIFTMARSNILRDITDVTSTLRICYDDDLENGNITEIIENEVTECDRNETRVMQSVESIDHSSDCGVDIENPENDEKSNVMNEDGDSVEDTEENQIEKQPEQLEFTEIQADSMELQHTDVIDANTEDLTKSRSNVISEQSSTYFTGDTSSSTNKLDTESFYVSTSNIEEDLPVREIDIQTEILESCIDSCVDLLKSRERDNTNDTPLQMEDATPVDCSSDNNDASNKTSASYVDANIFPTVDDNVASNAPIDKQAQKRSEGLFFDGSIRYKKPSVTRSAVQPTKKSPPLGTTSSIKPKPTRINTRAKSTISGEPASRKGPKNNSQLKAKSNLSIICDNKKELATNSAKSCTRPSSCNLSRERSRFYITSRRSESSSRSAAVSQSEDQLKGEETIGKAGRSISEEKPKSGTHSKHSLLSPKSFSKSCIPILKRRLDARRTDQTSRPKSPMRGPLTMTGSCRNKIDNNAQGIGEDAMPTEGSPTRKEESQQHLHDNHNKTTQETTEADESRFIKEPSKESTNVIDENCGSVVPREQTVIYVNIVQQHDHNVTRILNPEKFLEYAKGESIVEDLDDSGTKLQSAILPKIVTIVSSVSNEADMNSNNDNSSANLHISTGTLKSLWSVTIQQKETEVTAKPSVTDMSTSISDLQQTTETMKEHRIFGIPKELTNEEYSKLLEILTQKTNIANLKEIQNLCNRLRLRNETLG</sequence>
<reference evidence="2" key="1">
    <citation type="submission" date="2021-08" db="EMBL/GenBank/DDBJ databases">
        <authorList>
            <person name="Misof B."/>
            <person name="Oliver O."/>
            <person name="Podsiadlowski L."/>
            <person name="Donath A."/>
            <person name="Peters R."/>
            <person name="Mayer C."/>
            <person name="Rust J."/>
            <person name="Gunkel S."/>
            <person name="Lesny P."/>
            <person name="Martin S."/>
            <person name="Oeyen J.P."/>
            <person name="Petersen M."/>
            <person name="Panagiotis P."/>
            <person name="Wilbrandt J."/>
            <person name="Tanja T."/>
        </authorList>
    </citation>
    <scope>NUCLEOTIDE SEQUENCE</scope>
    <source>
        <strain evidence="2">GBR_01_08_01A</strain>
        <tissue evidence="2">Thorax + abdomen</tissue>
    </source>
</reference>
<feature type="region of interest" description="Disordered" evidence="1">
    <location>
        <begin position="184"/>
        <end position="222"/>
    </location>
</feature>
<evidence type="ECO:0000256" key="1">
    <source>
        <dbReference type="SAM" id="MobiDB-lite"/>
    </source>
</evidence>
<feature type="compositionally biased region" description="Low complexity" evidence="1">
    <location>
        <begin position="1502"/>
        <end position="1512"/>
    </location>
</feature>
<reference evidence="2" key="2">
    <citation type="journal article" date="2023" name="Commun. Biol.">
        <title>Intrasexual cuticular hydrocarbon dimorphism in a wasp sheds light on hydrocarbon biosynthesis genes in Hymenoptera.</title>
        <authorList>
            <person name="Moris V.C."/>
            <person name="Podsiadlowski L."/>
            <person name="Martin S."/>
            <person name="Oeyen J.P."/>
            <person name="Donath A."/>
            <person name="Petersen M."/>
            <person name="Wilbrandt J."/>
            <person name="Misof B."/>
            <person name="Liedtke D."/>
            <person name="Thamm M."/>
            <person name="Scheiner R."/>
            <person name="Schmitt T."/>
            <person name="Niehuis O."/>
        </authorList>
    </citation>
    <scope>NUCLEOTIDE SEQUENCE</scope>
    <source>
        <strain evidence="2">GBR_01_08_01A</strain>
    </source>
</reference>
<feature type="compositionally biased region" description="Polar residues" evidence="1">
    <location>
        <begin position="683"/>
        <end position="693"/>
    </location>
</feature>
<feature type="region of interest" description="Disordered" evidence="1">
    <location>
        <begin position="416"/>
        <end position="436"/>
    </location>
</feature>
<feature type="compositionally biased region" description="Polar residues" evidence="1">
    <location>
        <begin position="1582"/>
        <end position="1595"/>
    </location>
</feature>
<feature type="region of interest" description="Disordered" evidence="1">
    <location>
        <begin position="1559"/>
        <end position="1646"/>
    </location>
</feature>
<feature type="compositionally biased region" description="Basic and acidic residues" evidence="1">
    <location>
        <begin position="1608"/>
        <end position="1625"/>
    </location>
</feature>
<feature type="compositionally biased region" description="Polar residues" evidence="1">
    <location>
        <begin position="1402"/>
        <end position="1438"/>
    </location>
</feature>
<protein>
    <submittedName>
        <fullName evidence="2">Uncharacterized protein</fullName>
    </submittedName>
</protein>
<feature type="region of interest" description="Disordered" evidence="1">
    <location>
        <begin position="1327"/>
        <end position="1355"/>
    </location>
</feature>
<feature type="compositionally biased region" description="Basic and acidic residues" evidence="1">
    <location>
        <begin position="1559"/>
        <end position="1570"/>
    </location>
</feature>
<feature type="compositionally biased region" description="Polar residues" evidence="1">
    <location>
        <begin position="880"/>
        <end position="894"/>
    </location>
</feature>
<dbReference type="Proteomes" id="UP001258017">
    <property type="component" value="Unassembled WGS sequence"/>
</dbReference>
<feature type="region of interest" description="Disordered" evidence="1">
    <location>
        <begin position="670"/>
        <end position="698"/>
    </location>
</feature>